<gene>
    <name evidence="4" type="ORF">ElP_61400</name>
</gene>
<dbReference type="GO" id="GO:0004557">
    <property type="term" value="F:alpha-galactosidase activity"/>
    <property type="evidence" value="ECO:0007669"/>
    <property type="project" value="UniProtKB-EC"/>
</dbReference>
<dbReference type="InterPro" id="IPR014718">
    <property type="entry name" value="GH-type_carb-bd"/>
</dbReference>
<proteinExistence type="predicted"/>
<dbReference type="AlphaFoldDB" id="A0A518HBF8"/>
<evidence type="ECO:0000259" key="3">
    <source>
        <dbReference type="Pfam" id="PF14509"/>
    </source>
</evidence>
<evidence type="ECO:0000259" key="2">
    <source>
        <dbReference type="Pfam" id="PF14508"/>
    </source>
</evidence>
<name>A0A518HBF8_9BACT</name>
<dbReference type="InterPro" id="IPR019563">
    <property type="entry name" value="GH97_catalytic"/>
</dbReference>
<sequence>MRRMAPGCKRSDIGSRCSMSRAVAVVLCVLGCVPREAPRAIAGAQPDPVAVESPDGRIRAEVFLKAAADEGPVPHYRVSVDGRPVVLDSPIGIALGDGTILGADSAIEGVESAEIDERYRQHPGKRREVVNRADEVTIWFLEAGRSQRRWQLVVRAADDGVAYRYRFPEQPGWDSLVVAEERSTFTLPEGTRAVALPLDGFESAYEDRYRRLPVSEVPADWLIGLPLLLELPGGGLAAITEADLTDYAGMYLVRGDGPDPRLVSRLSPLPDEPEVAVRADLPHETPWRAILVSPDLAGLVESDFVLNLNDPCAIGDVSWIEPGMTTFPWWNGFFEEGVPFEPGLNTETAKYYIDFCAEAGIPYHSLDGIDNLAWYGGPIRPYEGAGITEGGEGLDFQEILRHAESRGVRIRLWMHWEAARAHMEHAFPLYREWGVEGVMLDFMNRDDQEMVNVLRDVLELAAANHLTVTLHGASKPTGLERTYPNLLSSEAVLNLEYDKWDPMGVPPEHELTIPFTRMLAGPLDFHQGSFRTVPVPEFEPRYVAPLIMGTPCRTLASYVVFQNHLPMVADYPSAYRGHPALPVLASIPSTWDETKLLSGSIGESVVIARRHGEDWWVGAMTDRAARTLSIPLTFLGPGRFKADLDHDDLAAPSRLSHSSREVSATDLLDAELAPSGGAIIRISPLASDREGARTH</sequence>
<keyword evidence="5" id="KW-1185">Reference proteome</keyword>
<dbReference type="Pfam" id="PF14509">
    <property type="entry name" value="GH97_C"/>
    <property type="match status" value="1"/>
</dbReference>
<keyword evidence="4" id="KW-0326">Glycosidase</keyword>
<feature type="domain" description="Glycosyl-hydrolase 97 N-terminal" evidence="2">
    <location>
        <begin position="51"/>
        <end position="311"/>
    </location>
</feature>
<dbReference type="PANTHER" id="PTHR35803:SF2">
    <property type="entry name" value="RETAINING ALPHA-GALACTOSIDASE"/>
    <property type="match status" value="1"/>
</dbReference>
<dbReference type="Gene3D" id="3.20.20.70">
    <property type="entry name" value="Aldolase class I"/>
    <property type="match status" value="1"/>
</dbReference>
<accession>A0A518HBF8</accession>
<dbReference type="Pfam" id="PF14508">
    <property type="entry name" value="GH97_N"/>
    <property type="match status" value="1"/>
</dbReference>
<dbReference type="Gene3D" id="2.70.98.10">
    <property type="match status" value="1"/>
</dbReference>
<feature type="domain" description="Glycosyl-hydrolase 97 catalytic" evidence="1">
    <location>
        <begin position="329"/>
        <end position="492"/>
    </location>
</feature>
<organism evidence="4 5">
    <name type="scientific">Tautonia plasticadhaerens</name>
    <dbReference type="NCBI Taxonomy" id="2527974"/>
    <lineage>
        <taxon>Bacteria</taxon>
        <taxon>Pseudomonadati</taxon>
        <taxon>Planctomycetota</taxon>
        <taxon>Planctomycetia</taxon>
        <taxon>Isosphaerales</taxon>
        <taxon>Isosphaeraceae</taxon>
        <taxon>Tautonia</taxon>
    </lineage>
</organism>
<feature type="domain" description="Glycosyl-hydrolase 97 C-terminal oligomerisation" evidence="3">
    <location>
        <begin position="590"/>
        <end position="682"/>
    </location>
</feature>
<dbReference type="KEGG" id="tpla:ElP_61400"/>
<protein>
    <submittedName>
        <fullName evidence="4">Retaining alpha-galactosidase</fullName>
        <ecNumber evidence="4">3.2.1.22</ecNumber>
    </submittedName>
</protein>
<dbReference type="GO" id="GO:0030246">
    <property type="term" value="F:carbohydrate binding"/>
    <property type="evidence" value="ECO:0007669"/>
    <property type="project" value="InterPro"/>
</dbReference>
<reference evidence="4 5" key="1">
    <citation type="submission" date="2019-02" db="EMBL/GenBank/DDBJ databases">
        <title>Deep-cultivation of Planctomycetes and their phenomic and genomic characterization uncovers novel biology.</title>
        <authorList>
            <person name="Wiegand S."/>
            <person name="Jogler M."/>
            <person name="Boedeker C."/>
            <person name="Pinto D."/>
            <person name="Vollmers J."/>
            <person name="Rivas-Marin E."/>
            <person name="Kohn T."/>
            <person name="Peeters S.H."/>
            <person name="Heuer A."/>
            <person name="Rast P."/>
            <person name="Oberbeckmann S."/>
            <person name="Bunk B."/>
            <person name="Jeske O."/>
            <person name="Meyerdierks A."/>
            <person name="Storesund J.E."/>
            <person name="Kallscheuer N."/>
            <person name="Luecker S."/>
            <person name="Lage O.M."/>
            <person name="Pohl T."/>
            <person name="Merkel B.J."/>
            <person name="Hornburger P."/>
            <person name="Mueller R.-W."/>
            <person name="Bruemmer F."/>
            <person name="Labrenz M."/>
            <person name="Spormann A.M."/>
            <person name="Op den Camp H."/>
            <person name="Overmann J."/>
            <person name="Amann R."/>
            <person name="Jetten M.S.M."/>
            <person name="Mascher T."/>
            <person name="Medema M.H."/>
            <person name="Devos D.P."/>
            <person name="Kaster A.-K."/>
            <person name="Ovreas L."/>
            <person name="Rohde M."/>
            <person name="Galperin M.Y."/>
            <person name="Jogler C."/>
        </authorList>
    </citation>
    <scope>NUCLEOTIDE SEQUENCE [LARGE SCALE GENOMIC DNA]</scope>
    <source>
        <strain evidence="4 5">ElP</strain>
    </source>
</reference>
<dbReference type="InterPro" id="IPR029483">
    <property type="entry name" value="GH97_C"/>
</dbReference>
<evidence type="ECO:0000313" key="4">
    <source>
        <dbReference type="EMBL" id="QDV38189.1"/>
    </source>
</evidence>
<dbReference type="InterPro" id="IPR029486">
    <property type="entry name" value="GH97_N"/>
</dbReference>
<dbReference type="EC" id="3.2.1.22" evidence="4"/>
<dbReference type="EMBL" id="CP036426">
    <property type="protein sequence ID" value="QDV38189.1"/>
    <property type="molecule type" value="Genomic_DNA"/>
</dbReference>
<dbReference type="PANTHER" id="PTHR35803">
    <property type="entry name" value="GLUCAN 1,4-ALPHA-GLUCOSIDASE SUSB-RELATED"/>
    <property type="match status" value="1"/>
</dbReference>
<evidence type="ECO:0000259" key="1">
    <source>
        <dbReference type="Pfam" id="PF10566"/>
    </source>
</evidence>
<dbReference type="SUPFAM" id="SSF51445">
    <property type="entry name" value="(Trans)glycosidases"/>
    <property type="match status" value="1"/>
</dbReference>
<dbReference type="Pfam" id="PF10566">
    <property type="entry name" value="Glyco_hydro_97"/>
    <property type="match status" value="1"/>
</dbReference>
<evidence type="ECO:0000313" key="5">
    <source>
        <dbReference type="Proteomes" id="UP000317835"/>
    </source>
</evidence>
<keyword evidence="4" id="KW-0378">Hydrolase</keyword>
<dbReference type="Proteomes" id="UP000317835">
    <property type="component" value="Chromosome"/>
</dbReference>
<dbReference type="InterPro" id="IPR013785">
    <property type="entry name" value="Aldolase_TIM"/>
</dbReference>
<dbReference type="InterPro" id="IPR052720">
    <property type="entry name" value="Glycosyl_hydrolase_97"/>
</dbReference>
<dbReference type="InterPro" id="IPR017853">
    <property type="entry name" value="GH"/>
</dbReference>